<feature type="non-terminal residue" evidence="1">
    <location>
        <position position="81"/>
    </location>
</feature>
<keyword evidence="1" id="KW-0695">RNA-directed DNA polymerase</keyword>
<name>E2AM89_CAMFO</name>
<keyword evidence="2" id="KW-1185">Reference proteome</keyword>
<evidence type="ECO:0000313" key="1">
    <source>
        <dbReference type="EMBL" id="EFN65452.1"/>
    </source>
</evidence>
<keyword evidence="1" id="KW-0548">Nucleotidyltransferase</keyword>
<feature type="non-terminal residue" evidence="1">
    <location>
        <position position="1"/>
    </location>
</feature>
<accession>E2AM89</accession>
<proteinExistence type="predicted"/>
<dbReference type="AlphaFoldDB" id="E2AM89"/>
<dbReference type="PANTHER" id="PTHR19446">
    <property type="entry name" value="REVERSE TRANSCRIPTASES"/>
    <property type="match status" value="1"/>
</dbReference>
<sequence>APGMDGVKFTYWKSISQEMIAQVANALNVCIKEGSFLIQWKRALLVLIPKGKIETEVPKVRPICLLNEVAKLFERIIVDRL</sequence>
<dbReference type="OrthoDB" id="7555213at2759"/>
<reference evidence="1 2" key="1">
    <citation type="journal article" date="2010" name="Science">
        <title>Genomic comparison of the ants Camponotus floridanus and Harpegnathos saltator.</title>
        <authorList>
            <person name="Bonasio R."/>
            <person name="Zhang G."/>
            <person name="Ye C."/>
            <person name="Mutti N.S."/>
            <person name="Fang X."/>
            <person name="Qin N."/>
            <person name="Donahue G."/>
            <person name="Yang P."/>
            <person name="Li Q."/>
            <person name="Li C."/>
            <person name="Zhang P."/>
            <person name="Huang Z."/>
            <person name="Berger S.L."/>
            <person name="Reinberg D."/>
            <person name="Wang J."/>
            <person name="Liebig J."/>
        </authorList>
    </citation>
    <scope>NUCLEOTIDE SEQUENCE [LARGE SCALE GENOMIC DNA]</scope>
    <source>
        <strain evidence="2">C129</strain>
    </source>
</reference>
<dbReference type="Proteomes" id="UP000000311">
    <property type="component" value="Unassembled WGS sequence"/>
</dbReference>
<protein>
    <submittedName>
        <fullName evidence="1">Probable RNA-directed DNA polymerase from transposon X-element</fullName>
    </submittedName>
</protein>
<gene>
    <name evidence="1" type="ORF">EAG_13576</name>
</gene>
<keyword evidence="1" id="KW-0808">Transferase</keyword>
<evidence type="ECO:0000313" key="2">
    <source>
        <dbReference type="Proteomes" id="UP000000311"/>
    </source>
</evidence>
<dbReference type="GO" id="GO:0003964">
    <property type="term" value="F:RNA-directed DNA polymerase activity"/>
    <property type="evidence" value="ECO:0007669"/>
    <property type="project" value="UniProtKB-KW"/>
</dbReference>
<organism evidence="2">
    <name type="scientific">Camponotus floridanus</name>
    <name type="common">Florida carpenter ant</name>
    <dbReference type="NCBI Taxonomy" id="104421"/>
    <lineage>
        <taxon>Eukaryota</taxon>
        <taxon>Metazoa</taxon>
        <taxon>Ecdysozoa</taxon>
        <taxon>Arthropoda</taxon>
        <taxon>Hexapoda</taxon>
        <taxon>Insecta</taxon>
        <taxon>Pterygota</taxon>
        <taxon>Neoptera</taxon>
        <taxon>Endopterygota</taxon>
        <taxon>Hymenoptera</taxon>
        <taxon>Apocrita</taxon>
        <taxon>Aculeata</taxon>
        <taxon>Formicoidea</taxon>
        <taxon>Formicidae</taxon>
        <taxon>Formicinae</taxon>
        <taxon>Camponotus</taxon>
    </lineage>
</organism>
<dbReference type="InParanoid" id="E2AM89"/>
<dbReference type="EMBL" id="GL440756">
    <property type="protein sequence ID" value="EFN65452.1"/>
    <property type="molecule type" value="Genomic_DNA"/>
</dbReference>